<dbReference type="InterPro" id="IPR050872">
    <property type="entry name" value="PPR_P_subfamily"/>
</dbReference>
<dbReference type="PANTHER" id="PTHR46128">
    <property type="entry name" value="MITOCHONDRIAL GROUP I INTRON SPLICING FACTOR CCM1"/>
    <property type="match status" value="1"/>
</dbReference>
<dbReference type="Pfam" id="PF13041">
    <property type="entry name" value="PPR_2"/>
    <property type="match status" value="3"/>
</dbReference>
<sequence>MTLPKPASPSGLSALLRREKDPKLALRLFQTPNGQCSPEKPFRHSLLSYDLIITKLARAKMFPEMEAILRKLRDETHFYPKEPMFCHVITSYGRSRMPDPAVRTFESIPSFRCRRTVKAFNTLLNALLKCEEYGRMIEFFHNIEKYAYPDACTYNILINACGVVGRLDDACKLFDEMPRRGVFPNVVTFGTLIYWLCVDNRFEEAFELKDNMVRAHGILPNAHIYACLIKAACKVTDLSNAFGLKDEMLSNRVELDSAIYNTLINVLFKAGRKDEVSGLLEEMREKGCGPDTVTYNTMISALCDKKDFEAAHRILDEMAVNGSKPDVISFNVIIRGLCKEGKLQEASDLFEDMPRQGCRPDVVSYRVLFDGLSMHRLLEEAVLILDEMLFQGYAPRDSSLNEFLHNLCEEGKHKLLVRVLTSLGKGNLIEADIWARVVSLVCDKETDLCSETIDHLTDSCV</sequence>
<feature type="repeat" description="PPR" evidence="3">
    <location>
        <begin position="326"/>
        <end position="360"/>
    </location>
</feature>
<reference evidence="5" key="1">
    <citation type="journal article" date="2017" name="Plant J.">
        <title>The pomegranate (Punica granatum L.) genome and the genomics of punicalagin biosynthesis.</title>
        <authorList>
            <person name="Qin G."/>
            <person name="Xu C."/>
            <person name="Ming R."/>
            <person name="Tang H."/>
            <person name="Guyot R."/>
            <person name="Kramer E.M."/>
            <person name="Hu Y."/>
            <person name="Yi X."/>
            <person name="Qi Y."/>
            <person name="Xu X."/>
            <person name="Gao Z."/>
            <person name="Pan H."/>
            <person name="Jian J."/>
            <person name="Tian Y."/>
            <person name="Yue Z."/>
            <person name="Xu Y."/>
        </authorList>
    </citation>
    <scope>NUCLEOTIDE SEQUENCE [LARGE SCALE GENOMIC DNA]</scope>
    <source>
        <strain evidence="5">cv. Dabenzi</strain>
    </source>
</reference>
<name>A0A218X9R8_PUNGR</name>
<gene>
    <name evidence="4" type="ORF">CDL15_Pgr007478</name>
</gene>
<dbReference type="AlphaFoldDB" id="A0A218X9R8"/>
<dbReference type="PROSITE" id="PS51375">
    <property type="entry name" value="PPR"/>
    <property type="match status" value="6"/>
</dbReference>
<dbReference type="SUPFAM" id="SSF81901">
    <property type="entry name" value="HCP-like"/>
    <property type="match status" value="1"/>
</dbReference>
<feature type="repeat" description="PPR" evidence="3">
    <location>
        <begin position="291"/>
        <end position="325"/>
    </location>
</feature>
<feature type="repeat" description="PPR" evidence="3">
    <location>
        <begin position="361"/>
        <end position="395"/>
    </location>
</feature>
<comment type="similarity">
    <text evidence="1">Belongs to the PPR family. P subfamily.</text>
</comment>
<comment type="caution">
    <text evidence="4">The sequence shown here is derived from an EMBL/GenBank/DDBJ whole genome shotgun (WGS) entry which is preliminary data.</text>
</comment>
<evidence type="ECO:0000256" key="2">
    <source>
        <dbReference type="ARBA" id="ARBA00022737"/>
    </source>
</evidence>
<evidence type="ECO:0000256" key="1">
    <source>
        <dbReference type="ARBA" id="ARBA00007626"/>
    </source>
</evidence>
<protein>
    <recommendedName>
        <fullName evidence="6">Pentatricopeptide repeat-containing protein At1g53330</fullName>
    </recommendedName>
</protein>
<feature type="repeat" description="PPR" evidence="3">
    <location>
        <begin position="256"/>
        <end position="290"/>
    </location>
</feature>
<dbReference type="InterPro" id="IPR002885">
    <property type="entry name" value="PPR_rpt"/>
</dbReference>
<dbReference type="Proteomes" id="UP000197138">
    <property type="component" value="Unassembled WGS sequence"/>
</dbReference>
<dbReference type="PANTHER" id="PTHR46128:SF107">
    <property type="entry name" value="PENTACOTRIPEPTIDE-REPEAT REGION OF PRORP DOMAIN-CONTAINING PROTEIN"/>
    <property type="match status" value="1"/>
</dbReference>
<evidence type="ECO:0008006" key="6">
    <source>
        <dbReference type="Google" id="ProtNLM"/>
    </source>
</evidence>
<proteinExistence type="inferred from homology"/>
<feature type="repeat" description="PPR" evidence="3">
    <location>
        <begin position="150"/>
        <end position="184"/>
    </location>
</feature>
<dbReference type="EMBL" id="MTKT01002214">
    <property type="protein sequence ID" value="OWM81440.1"/>
    <property type="molecule type" value="Genomic_DNA"/>
</dbReference>
<evidence type="ECO:0000313" key="4">
    <source>
        <dbReference type="EMBL" id="OWM81440.1"/>
    </source>
</evidence>
<dbReference type="Gene3D" id="1.25.40.10">
    <property type="entry name" value="Tetratricopeptide repeat domain"/>
    <property type="match status" value="5"/>
</dbReference>
<accession>A0A218X9R8</accession>
<evidence type="ECO:0000256" key="3">
    <source>
        <dbReference type="PROSITE-ProRule" id="PRU00708"/>
    </source>
</evidence>
<keyword evidence="2" id="KW-0677">Repeat</keyword>
<evidence type="ECO:0000313" key="5">
    <source>
        <dbReference type="Proteomes" id="UP000197138"/>
    </source>
</evidence>
<dbReference type="NCBIfam" id="TIGR00756">
    <property type="entry name" value="PPR"/>
    <property type="match status" value="6"/>
</dbReference>
<feature type="repeat" description="PPR" evidence="3">
    <location>
        <begin position="185"/>
        <end position="220"/>
    </location>
</feature>
<organism evidence="4 5">
    <name type="scientific">Punica granatum</name>
    <name type="common">Pomegranate</name>
    <dbReference type="NCBI Taxonomy" id="22663"/>
    <lineage>
        <taxon>Eukaryota</taxon>
        <taxon>Viridiplantae</taxon>
        <taxon>Streptophyta</taxon>
        <taxon>Embryophyta</taxon>
        <taxon>Tracheophyta</taxon>
        <taxon>Spermatophyta</taxon>
        <taxon>Magnoliopsida</taxon>
        <taxon>eudicotyledons</taxon>
        <taxon>Gunneridae</taxon>
        <taxon>Pentapetalae</taxon>
        <taxon>rosids</taxon>
        <taxon>malvids</taxon>
        <taxon>Myrtales</taxon>
        <taxon>Lythraceae</taxon>
        <taxon>Punica</taxon>
    </lineage>
</organism>
<dbReference type="InterPro" id="IPR011990">
    <property type="entry name" value="TPR-like_helical_dom_sf"/>
</dbReference>